<gene>
    <name evidence="5" type="ORF">BJY24_004019</name>
</gene>
<evidence type="ECO:0000256" key="2">
    <source>
        <dbReference type="ARBA" id="ARBA00023136"/>
    </source>
</evidence>
<comment type="caution">
    <text evidence="5">The sequence shown here is derived from an EMBL/GenBank/DDBJ whole genome shotgun (WGS) entry which is preliminary data.</text>
</comment>
<dbReference type="AlphaFoldDB" id="A0A7W9UJD3"/>
<comment type="subcellular location">
    <subcellularLocation>
        <location evidence="1">Membrane</location>
    </subcellularLocation>
</comment>
<protein>
    <submittedName>
        <fullName evidence="5">Mce-associated membrane protein</fullName>
    </submittedName>
</protein>
<keyword evidence="2 4" id="KW-0472">Membrane</keyword>
<name>A0A7W9UJD3_9NOCA</name>
<accession>A0A7W9UJD3</accession>
<evidence type="ECO:0000256" key="3">
    <source>
        <dbReference type="SAM" id="MobiDB-lite"/>
    </source>
</evidence>
<evidence type="ECO:0000256" key="1">
    <source>
        <dbReference type="ARBA" id="ARBA00004370"/>
    </source>
</evidence>
<evidence type="ECO:0000313" key="5">
    <source>
        <dbReference type="EMBL" id="MBB5915152.1"/>
    </source>
</evidence>
<feature type="region of interest" description="Disordered" evidence="3">
    <location>
        <begin position="1"/>
        <end position="28"/>
    </location>
</feature>
<organism evidence="5 6">
    <name type="scientific">Nocardia transvalensis</name>
    <dbReference type="NCBI Taxonomy" id="37333"/>
    <lineage>
        <taxon>Bacteria</taxon>
        <taxon>Bacillati</taxon>
        <taxon>Actinomycetota</taxon>
        <taxon>Actinomycetes</taxon>
        <taxon>Mycobacteriales</taxon>
        <taxon>Nocardiaceae</taxon>
        <taxon>Nocardia</taxon>
    </lineage>
</organism>
<dbReference type="PANTHER" id="PTHR37042">
    <property type="entry name" value="OUTER MEMBRANE PROTEIN RV1973"/>
    <property type="match status" value="1"/>
</dbReference>
<keyword evidence="4" id="KW-0812">Transmembrane</keyword>
<dbReference type="PANTHER" id="PTHR37042:SF4">
    <property type="entry name" value="OUTER MEMBRANE PROTEIN RV1973"/>
    <property type="match status" value="1"/>
</dbReference>
<evidence type="ECO:0000313" key="6">
    <source>
        <dbReference type="Proteomes" id="UP000540412"/>
    </source>
</evidence>
<dbReference type="Proteomes" id="UP000540412">
    <property type="component" value="Unassembled WGS sequence"/>
</dbReference>
<feature type="compositionally biased region" description="Acidic residues" evidence="3">
    <location>
        <begin position="1"/>
        <end position="11"/>
    </location>
</feature>
<feature type="transmembrane region" description="Helical" evidence="4">
    <location>
        <begin position="48"/>
        <end position="70"/>
    </location>
</feature>
<evidence type="ECO:0000256" key="4">
    <source>
        <dbReference type="SAM" id="Phobius"/>
    </source>
</evidence>
<reference evidence="5 6" key="1">
    <citation type="submission" date="2020-08" db="EMBL/GenBank/DDBJ databases">
        <title>Sequencing the genomes of 1000 actinobacteria strains.</title>
        <authorList>
            <person name="Klenk H.-P."/>
        </authorList>
    </citation>
    <scope>NUCLEOTIDE SEQUENCE [LARGE SCALE GENOMIC DNA]</scope>
    <source>
        <strain evidence="5 6">DSM 43582</strain>
    </source>
</reference>
<dbReference type="GO" id="GO:0016020">
    <property type="term" value="C:membrane"/>
    <property type="evidence" value="ECO:0007669"/>
    <property type="project" value="UniProtKB-SubCell"/>
</dbReference>
<keyword evidence="6" id="KW-1185">Reference proteome</keyword>
<proteinExistence type="predicted"/>
<dbReference type="EMBL" id="JACHIT010000001">
    <property type="protein sequence ID" value="MBB5915152.1"/>
    <property type="molecule type" value="Genomic_DNA"/>
</dbReference>
<dbReference type="RefSeq" id="WP_051161121.1">
    <property type="nucleotide sequence ID" value="NZ_JACHIT010000001.1"/>
</dbReference>
<sequence length="210" mass="22478">MSSSDIEDADEAQAHPEGDAQPESARAQRVSRLSALRLPRFGGRRTAIALRAAAAVLLGAAVGSSIFFYLQDRDHRATLDAHEDARRAACAYGPVVSTYDADHLDQYVTNVLAGATGDWRKQFESSSKDLGEVFTKGQVVSKSTDVQCAIRGGDRTSAEAIVVIGQSITSVGTQGKPEPGQLSMIMRLEKDGDRWLVNKINTPLGAPPQP</sequence>
<keyword evidence="4" id="KW-1133">Transmembrane helix</keyword>